<comment type="caution">
    <text evidence="1">The sequence shown here is derived from an EMBL/GenBank/DDBJ whole genome shotgun (WGS) entry which is preliminary data.</text>
</comment>
<accession>A0AC60PD34</accession>
<keyword evidence="2" id="KW-1185">Reference proteome</keyword>
<dbReference type="EMBL" id="JABSTQ010010826">
    <property type="protein sequence ID" value="KAG0417573.1"/>
    <property type="molecule type" value="Genomic_DNA"/>
</dbReference>
<proteinExistence type="predicted"/>
<dbReference type="Proteomes" id="UP000805193">
    <property type="component" value="Unassembled WGS sequence"/>
</dbReference>
<gene>
    <name evidence="1" type="ORF">HPB47_005506</name>
</gene>
<name>A0AC60PD34_IXOPE</name>
<protein>
    <submittedName>
        <fullName evidence="1">Uncharacterized protein</fullName>
    </submittedName>
</protein>
<organism evidence="1 2">
    <name type="scientific">Ixodes persulcatus</name>
    <name type="common">Taiga tick</name>
    <dbReference type="NCBI Taxonomy" id="34615"/>
    <lineage>
        <taxon>Eukaryota</taxon>
        <taxon>Metazoa</taxon>
        <taxon>Ecdysozoa</taxon>
        <taxon>Arthropoda</taxon>
        <taxon>Chelicerata</taxon>
        <taxon>Arachnida</taxon>
        <taxon>Acari</taxon>
        <taxon>Parasitiformes</taxon>
        <taxon>Ixodida</taxon>
        <taxon>Ixodoidea</taxon>
        <taxon>Ixodidae</taxon>
        <taxon>Ixodinae</taxon>
        <taxon>Ixodes</taxon>
    </lineage>
</organism>
<evidence type="ECO:0000313" key="2">
    <source>
        <dbReference type="Proteomes" id="UP000805193"/>
    </source>
</evidence>
<reference evidence="1 2" key="1">
    <citation type="journal article" date="2020" name="Cell">
        <title>Large-Scale Comparative Analyses of Tick Genomes Elucidate Their Genetic Diversity and Vector Capacities.</title>
        <authorList>
            <consortium name="Tick Genome and Microbiome Consortium (TIGMIC)"/>
            <person name="Jia N."/>
            <person name="Wang J."/>
            <person name="Shi W."/>
            <person name="Du L."/>
            <person name="Sun Y."/>
            <person name="Zhan W."/>
            <person name="Jiang J.F."/>
            <person name="Wang Q."/>
            <person name="Zhang B."/>
            <person name="Ji P."/>
            <person name="Bell-Sakyi L."/>
            <person name="Cui X.M."/>
            <person name="Yuan T.T."/>
            <person name="Jiang B.G."/>
            <person name="Yang W.F."/>
            <person name="Lam T.T."/>
            <person name="Chang Q.C."/>
            <person name="Ding S.J."/>
            <person name="Wang X.J."/>
            <person name="Zhu J.G."/>
            <person name="Ruan X.D."/>
            <person name="Zhao L."/>
            <person name="Wei J.T."/>
            <person name="Ye R.Z."/>
            <person name="Que T.C."/>
            <person name="Du C.H."/>
            <person name="Zhou Y.H."/>
            <person name="Cheng J.X."/>
            <person name="Dai P.F."/>
            <person name="Guo W.B."/>
            <person name="Han X.H."/>
            <person name="Huang E.J."/>
            <person name="Li L.F."/>
            <person name="Wei W."/>
            <person name="Gao Y.C."/>
            <person name="Liu J.Z."/>
            <person name="Shao H.Z."/>
            <person name="Wang X."/>
            <person name="Wang C.C."/>
            <person name="Yang T.C."/>
            <person name="Huo Q.B."/>
            <person name="Li W."/>
            <person name="Chen H.Y."/>
            <person name="Chen S.E."/>
            <person name="Zhou L.G."/>
            <person name="Ni X.B."/>
            <person name="Tian J.H."/>
            <person name="Sheng Y."/>
            <person name="Liu T."/>
            <person name="Pan Y.S."/>
            <person name="Xia L.Y."/>
            <person name="Li J."/>
            <person name="Zhao F."/>
            <person name="Cao W.C."/>
        </authorList>
    </citation>
    <scope>NUCLEOTIDE SEQUENCE [LARGE SCALE GENOMIC DNA]</scope>
    <source>
        <strain evidence="1">Iper-2018</strain>
    </source>
</reference>
<sequence>MSATNPNAMDHCELFFEVVDDSSDSPAQDPLSSSSFIPFDRVSGVTGGTFLPSPKIFGDPGSCPQNFRLRGAGRCPDSVYVAAATSTPRSDAIEVTVEGEPLSLAEASSADWQTIHRRHRLTPGSTNLSPKPNSDRPPSPNADYPLPPKVARRGSSPTLPLEDYKIILRPQSGLALAALSEITLIRIIQSTAGVPSPSGMQDEIKVCGTPNFVIISTPEENHVPLYLGASTLLIEGQEHHFSTHVAAPADMSVGLIHGIPPEDSVDLVLTTLQ</sequence>
<evidence type="ECO:0000313" key="1">
    <source>
        <dbReference type="EMBL" id="KAG0417573.1"/>
    </source>
</evidence>